<feature type="signal peptide" evidence="1">
    <location>
        <begin position="1"/>
        <end position="33"/>
    </location>
</feature>
<accession>Q8GAL9</accession>
<dbReference type="AlphaFoldDB" id="Q8GAL9"/>
<dbReference type="GeneID" id="84020235"/>
<organism evidence="2">
    <name type="scientific">Paenarthrobacter nicotinovorans</name>
    <name type="common">Arthrobacter nicotinovorans</name>
    <dbReference type="NCBI Taxonomy" id="29320"/>
    <lineage>
        <taxon>Bacteria</taxon>
        <taxon>Bacillati</taxon>
        <taxon>Actinomycetota</taxon>
        <taxon>Actinomycetes</taxon>
        <taxon>Micrococcales</taxon>
        <taxon>Micrococcaceae</taxon>
        <taxon>Paenarthrobacter</taxon>
    </lineage>
</organism>
<dbReference type="NCBIfam" id="TIGR02276">
    <property type="entry name" value="beta_rpt_yvtn"/>
    <property type="match status" value="1"/>
</dbReference>
<dbReference type="SUPFAM" id="SSF50969">
    <property type="entry name" value="YVTN repeat-like/Quinoprotein amine dehydrogenase"/>
    <property type="match status" value="2"/>
</dbReference>
<dbReference type="InterPro" id="IPR011964">
    <property type="entry name" value="YVTN_b-propeller_repeat"/>
</dbReference>
<dbReference type="InterPro" id="IPR015943">
    <property type="entry name" value="WD40/YVTN_repeat-like_dom_sf"/>
</dbReference>
<evidence type="ECO:0000313" key="2">
    <source>
        <dbReference type="EMBL" id="CAD47885.1"/>
    </source>
</evidence>
<dbReference type="Gene3D" id="2.130.10.10">
    <property type="entry name" value="YVTN repeat-like/Quinoprotein amine dehydrogenase"/>
    <property type="match status" value="2"/>
</dbReference>
<geneLocation type="plasmid" evidence="2">
    <name>pAO1</name>
</geneLocation>
<proteinExistence type="predicted"/>
<feature type="chain" id="PRO_5004306508" evidence="1">
    <location>
        <begin position="34"/>
        <end position="666"/>
    </location>
</feature>
<dbReference type="InterPro" id="IPR013517">
    <property type="entry name" value="FG-GAP"/>
</dbReference>
<dbReference type="InterPro" id="IPR011044">
    <property type="entry name" value="Quino_amine_DH_bsu"/>
</dbReference>
<keyword evidence="2" id="KW-0614">Plasmid</keyword>
<protein>
    <submittedName>
        <fullName evidence="2">Putative ATP/GTP-binding protein</fullName>
    </submittedName>
</protein>
<evidence type="ECO:0000256" key="1">
    <source>
        <dbReference type="SAM" id="SignalP"/>
    </source>
</evidence>
<name>Q8GAL9_PAENI</name>
<dbReference type="PANTHER" id="PTHR47197">
    <property type="entry name" value="PROTEIN NIRF"/>
    <property type="match status" value="1"/>
</dbReference>
<dbReference type="EMBL" id="AJ507836">
    <property type="protein sequence ID" value="CAD47885.1"/>
    <property type="molecule type" value="Genomic_DNA"/>
</dbReference>
<dbReference type="PANTHER" id="PTHR47197:SF3">
    <property type="entry name" value="DIHYDRO-HEME D1 DEHYDROGENASE"/>
    <property type="match status" value="1"/>
</dbReference>
<dbReference type="InterPro" id="IPR051200">
    <property type="entry name" value="Host-pathogen_enzymatic-act"/>
</dbReference>
<dbReference type="Pfam" id="PF13517">
    <property type="entry name" value="FG-GAP_3"/>
    <property type="match status" value="1"/>
</dbReference>
<reference evidence="2" key="2">
    <citation type="submission" date="2013-12" db="EMBL/GenBank/DDBJ databases">
        <authorList>
            <person name="Mihasan M."/>
            <person name="Brandsch R."/>
        </authorList>
    </citation>
    <scope>NUCLEOTIDE SEQUENCE</scope>
    <source>
        <strain evidence="2">ATCC 49919</strain>
        <plasmid evidence="2">pAO1</plasmid>
    </source>
</reference>
<dbReference type="SUPFAM" id="SSF89372">
    <property type="entry name" value="Fucose-specific lectin"/>
    <property type="match status" value="1"/>
</dbReference>
<sequence>MLETRIARVYRSLVGFAAVMGLLLALFPASAFAEGPGPNTSALTLHTGKVSTGGAPLGAVPAATLSPPSTIDVRATAAVVFSGDGSRAYAVGGDVLSVIDVGSDTVAGTVAVPGARSMVLSRDGSTAVVSAGGGTPNVSIVDLSSMTVTGVVILEHSSGKLAVSPDGSTVYASEDAVSARSVVAIDVAARKVKAVIPVGAGPGLPVFVAGGSKVYVANMFDGTLSVINPATYKVSKTIQVPAGASDGALSPDGTRMYYPMQSPETLARGFSVVSVATDTVVATIRTTSVPSTPVFTPDGKTGYTVDQEPPRYVNGRYEAGAYFVAKLDLVNNTSAPLANGYSGRSKPVVQVSADGKRLYIVGSFALVQSLPSNKILATEYLGDNLYTFTLEPGGSRGYGTYINGTKITVLDAPVIEHVRRDYNSDGATDVLARDANGALWLYPGNGAADWLQRKQVGSGWNVMNLVATPGDFNGDRKADVLARDSAGDLWLYPGNGTSDWLPRTKVGTGWNGITAVVTPGDVDFDGKADIVARDTAGVLWLYPGNGKGGWLPRTAIGAGWNEMTAILGPGNTSEPGNDLLARDRSGNLWLYQRTPQGAWLDRQLVGIDWNGMTAMLTPGDVDGDDRPDLLARDTAGALWLYPGTDSGGYDPRVRVGVGWNVMTVIT</sequence>
<dbReference type="RefSeq" id="WP_016359396.1">
    <property type="nucleotide sequence ID" value="NC_021229.1"/>
</dbReference>
<keyword evidence="1" id="KW-0732">Signal</keyword>
<reference evidence="2" key="1">
    <citation type="journal article" date="2003" name="J. Bacteriol.">
        <title>Sequence of the 165-kilobase catabolic plasmid pAO1 from Arthrobacter nicotinovorans and identification of a pAO1-dependent nicotine uptake system.</title>
        <authorList>
            <person name="Igloi G.L."/>
            <person name="Brandsch R."/>
        </authorList>
    </citation>
    <scope>NUCLEOTIDE SEQUENCE [LARGE SCALE GENOMIC DNA]</scope>
    <source>
        <strain evidence="2">ATCC 49919</strain>
        <plasmid evidence="2">pAO1</plasmid>
    </source>
</reference>